<comment type="caution">
    <text evidence="1">The sequence shown here is derived from an EMBL/GenBank/DDBJ whole genome shotgun (WGS) entry which is preliminary data.</text>
</comment>
<dbReference type="Proteomes" id="UP000214747">
    <property type="component" value="Unassembled WGS sequence"/>
</dbReference>
<evidence type="ECO:0008006" key="3">
    <source>
        <dbReference type="Google" id="ProtNLM"/>
    </source>
</evidence>
<name>A0A225SN54_9BURK</name>
<organism evidence="1 2">
    <name type="scientific">Herbaspirillum aquaticum</name>
    <dbReference type="NCBI Taxonomy" id="568783"/>
    <lineage>
        <taxon>Bacteria</taxon>
        <taxon>Pseudomonadati</taxon>
        <taxon>Pseudomonadota</taxon>
        <taxon>Betaproteobacteria</taxon>
        <taxon>Burkholderiales</taxon>
        <taxon>Oxalobacteraceae</taxon>
        <taxon>Herbaspirillum</taxon>
    </lineage>
</organism>
<evidence type="ECO:0000313" key="2">
    <source>
        <dbReference type="Proteomes" id="UP000214747"/>
    </source>
</evidence>
<gene>
    <name evidence="1" type="ORF">CEJ45_20800</name>
</gene>
<keyword evidence="2" id="KW-1185">Reference proteome</keyword>
<dbReference type="RefSeq" id="WP_088756980.1">
    <property type="nucleotide sequence ID" value="NZ_NJGV01000025.1"/>
</dbReference>
<sequence>MKVRPILFSAPMVRAILGGGKTQTRRIAKNVIDVHTRTGEPLAGIDSAGPRVPCPYGQVGDRLWVRESFWIEHDSDSHEGSGAFDCGIDLKTGDWASVCYCADQDAAGTWIGPDQYYHERTFVPWGEEGFLVPEFFSKRPNIHMPRWACRILLQVTGVRVERLQDISQADAYAEGAMSWAQEQEPPIKDLNGGDDRIAFMALWESIEGAGSWDANPWVWVIEFRRIEA</sequence>
<dbReference type="EMBL" id="NJGV01000025">
    <property type="protein sequence ID" value="OWY32493.1"/>
    <property type="molecule type" value="Genomic_DNA"/>
</dbReference>
<protein>
    <recommendedName>
        <fullName evidence="3">Morphogenetic protein</fullName>
    </recommendedName>
</protein>
<evidence type="ECO:0000313" key="1">
    <source>
        <dbReference type="EMBL" id="OWY32493.1"/>
    </source>
</evidence>
<accession>A0A225SN54</accession>
<dbReference type="AlphaFoldDB" id="A0A225SN54"/>
<proteinExistence type="predicted"/>
<reference evidence="1 2" key="1">
    <citation type="journal article" date="2010" name="Int. J. Syst. Evol. Microbiol.">
        <title>Reclassification of Herbaspirillum putei as a later heterotypic synonym of Herbaspirillum huttiense, with the description of H. huttiense subsp. huttiense subsp. nov. and H. huttiense subsp. putei subsp. nov., comb. nov., and description of Herbaspirillum aquaticum sp. nov.</title>
        <authorList>
            <person name="Dobritsa A.P."/>
            <person name="Reddy M.C."/>
            <person name="Samadpour M."/>
        </authorList>
    </citation>
    <scope>NUCLEOTIDE SEQUENCE [LARGE SCALE GENOMIC DNA]</scope>
    <source>
        <strain evidence="1 2">IEH 4430</strain>
    </source>
</reference>